<dbReference type="EMBL" id="JBJKBG010000011">
    <property type="protein sequence ID" value="KAL3714478.1"/>
    <property type="molecule type" value="Genomic_DNA"/>
</dbReference>
<name>A0ABD3IIH1_EUCGL</name>
<organism evidence="1 2">
    <name type="scientific">Eucalyptus globulus</name>
    <name type="common">Tasmanian blue gum</name>
    <dbReference type="NCBI Taxonomy" id="34317"/>
    <lineage>
        <taxon>Eukaryota</taxon>
        <taxon>Viridiplantae</taxon>
        <taxon>Streptophyta</taxon>
        <taxon>Embryophyta</taxon>
        <taxon>Tracheophyta</taxon>
        <taxon>Spermatophyta</taxon>
        <taxon>Magnoliopsida</taxon>
        <taxon>eudicotyledons</taxon>
        <taxon>Gunneridae</taxon>
        <taxon>Pentapetalae</taxon>
        <taxon>rosids</taxon>
        <taxon>malvids</taxon>
        <taxon>Myrtales</taxon>
        <taxon>Myrtaceae</taxon>
        <taxon>Myrtoideae</taxon>
        <taxon>Eucalypteae</taxon>
        <taxon>Eucalyptus</taxon>
    </lineage>
</organism>
<sequence length="103" mass="11571">MPVEPWAHPTNQHAARWISGEARPTSFHPSCLNAPVSGSIPRFVNLNQSGSENLRVQVAPVNASAPVCPMNKICDEFNWCGKRFKNVMRKIETLENNMLTHIF</sequence>
<evidence type="ECO:0000313" key="1">
    <source>
        <dbReference type="EMBL" id="KAL3714478.1"/>
    </source>
</evidence>
<evidence type="ECO:0000313" key="2">
    <source>
        <dbReference type="Proteomes" id="UP001634007"/>
    </source>
</evidence>
<keyword evidence="2" id="KW-1185">Reference proteome</keyword>
<reference evidence="1 2" key="1">
    <citation type="submission" date="2024-11" db="EMBL/GenBank/DDBJ databases">
        <title>Chromosome-level genome assembly of Eucalyptus globulus Labill. provides insights into its genome evolution.</title>
        <authorList>
            <person name="Li X."/>
        </authorList>
    </citation>
    <scope>NUCLEOTIDE SEQUENCE [LARGE SCALE GENOMIC DNA]</scope>
    <source>
        <strain evidence="1">CL2024</strain>
        <tissue evidence="1">Fresh tender leaves</tissue>
    </source>
</reference>
<comment type="caution">
    <text evidence="1">The sequence shown here is derived from an EMBL/GenBank/DDBJ whole genome shotgun (WGS) entry which is preliminary data.</text>
</comment>
<proteinExistence type="predicted"/>
<gene>
    <name evidence="1" type="ORF">ACJRO7_006404</name>
</gene>
<dbReference type="AlphaFoldDB" id="A0ABD3IIH1"/>
<accession>A0ABD3IIH1</accession>
<dbReference type="Proteomes" id="UP001634007">
    <property type="component" value="Unassembled WGS sequence"/>
</dbReference>
<protein>
    <submittedName>
        <fullName evidence="1">Uncharacterized protein</fullName>
    </submittedName>
</protein>